<dbReference type="SUPFAM" id="SSF81383">
    <property type="entry name" value="F-box domain"/>
    <property type="match status" value="1"/>
</dbReference>
<name>A0A1B6PPS4_SORBI</name>
<dbReference type="Pfam" id="PF12937">
    <property type="entry name" value="F-box-like"/>
    <property type="match status" value="1"/>
</dbReference>
<feature type="domain" description="F-box protein AT5G49610-like beta-propeller" evidence="3">
    <location>
        <begin position="155"/>
        <end position="413"/>
    </location>
</feature>
<feature type="domain" description="F-box" evidence="2">
    <location>
        <begin position="53"/>
        <end position="91"/>
    </location>
</feature>
<feature type="compositionally biased region" description="Basic and acidic residues" evidence="1">
    <location>
        <begin position="440"/>
        <end position="449"/>
    </location>
</feature>
<dbReference type="InParanoid" id="A0A1B6PPS4"/>
<dbReference type="PANTHER" id="PTHR32133:SF378">
    <property type="entry name" value="F-BOX DOMAIN CONTAINING PROTEIN, EXPRESSED"/>
    <property type="match status" value="1"/>
</dbReference>
<organism evidence="4 5">
    <name type="scientific">Sorghum bicolor</name>
    <name type="common">Sorghum</name>
    <name type="synonym">Sorghum vulgare</name>
    <dbReference type="NCBI Taxonomy" id="4558"/>
    <lineage>
        <taxon>Eukaryota</taxon>
        <taxon>Viridiplantae</taxon>
        <taxon>Streptophyta</taxon>
        <taxon>Embryophyta</taxon>
        <taxon>Tracheophyta</taxon>
        <taxon>Spermatophyta</taxon>
        <taxon>Magnoliopsida</taxon>
        <taxon>Liliopsida</taxon>
        <taxon>Poales</taxon>
        <taxon>Poaceae</taxon>
        <taxon>PACMAD clade</taxon>
        <taxon>Panicoideae</taxon>
        <taxon>Andropogonodae</taxon>
        <taxon>Andropogoneae</taxon>
        <taxon>Sorghinae</taxon>
        <taxon>Sorghum</taxon>
    </lineage>
</organism>
<evidence type="ECO:0000313" key="5">
    <source>
        <dbReference type="Proteomes" id="UP000000768"/>
    </source>
</evidence>
<dbReference type="EMBL" id="CM000764">
    <property type="protein sequence ID" value="KXG27666.1"/>
    <property type="molecule type" value="Genomic_DNA"/>
</dbReference>
<dbReference type="InterPro" id="IPR036047">
    <property type="entry name" value="F-box-like_dom_sf"/>
</dbReference>
<dbReference type="InterPro" id="IPR056594">
    <property type="entry name" value="AT5G49610-like_b-prop"/>
</dbReference>
<dbReference type="ExpressionAtlas" id="A0A1B6PPS4">
    <property type="expression patterns" value="baseline and differential"/>
</dbReference>
<reference evidence="4 5" key="1">
    <citation type="journal article" date="2009" name="Nature">
        <title>The Sorghum bicolor genome and the diversification of grasses.</title>
        <authorList>
            <person name="Paterson A.H."/>
            <person name="Bowers J.E."/>
            <person name="Bruggmann R."/>
            <person name="Dubchak I."/>
            <person name="Grimwood J."/>
            <person name="Gundlach H."/>
            <person name="Haberer G."/>
            <person name="Hellsten U."/>
            <person name="Mitros T."/>
            <person name="Poliakov A."/>
            <person name="Schmutz J."/>
            <person name="Spannagl M."/>
            <person name="Tang H."/>
            <person name="Wang X."/>
            <person name="Wicker T."/>
            <person name="Bharti A.K."/>
            <person name="Chapman J."/>
            <person name="Feltus F.A."/>
            <person name="Gowik U."/>
            <person name="Grigoriev I.V."/>
            <person name="Lyons E."/>
            <person name="Maher C.A."/>
            <person name="Martis M."/>
            <person name="Narechania A."/>
            <person name="Otillar R.P."/>
            <person name="Penning B.W."/>
            <person name="Salamov A.A."/>
            <person name="Wang Y."/>
            <person name="Zhang L."/>
            <person name="Carpita N.C."/>
            <person name="Freeling M."/>
            <person name="Gingle A.R."/>
            <person name="Hash C.T."/>
            <person name="Keller B."/>
            <person name="Klein P."/>
            <person name="Kresovich S."/>
            <person name="McCann M.C."/>
            <person name="Ming R."/>
            <person name="Peterson D.G."/>
            <person name="Mehboob-ur-Rahman"/>
            <person name="Ware D."/>
            <person name="Westhoff P."/>
            <person name="Mayer K.F."/>
            <person name="Messing J."/>
            <person name="Rokhsar D.S."/>
        </authorList>
    </citation>
    <scope>NUCLEOTIDE SEQUENCE [LARGE SCALE GENOMIC DNA]</scope>
    <source>
        <strain evidence="5">cv. BTx623</strain>
    </source>
</reference>
<dbReference type="Proteomes" id="UP000000768">
    <property type="component" value="Chromosome 5"/>
</dbReference>
<evidence type="ECO:0000259" key="2">
    <source>
        <dbReference type="Pfam" id="PF12937"/>
    </source>
</evidence>
<keyword evidence="5" id="KW-1185">Reference proteome</keyword>
<sequence length="482" mass="53226">MSGRPRPPLRAPLPVDLRPCQGTRDMSTRGLNEKGGQLTCQSPSPVASPMDVDDLLSEILLRLAPLPSSLPRASLVCTRWRRLVSDPGFLRRFRAHHWKPLGVFFGRDKDLSFSFFLRPRDSAPPERFSLRVPRECHEGGGGGGGGRADCIWEFLDCRPGRVVLANYGTRQILVWNPVTGEDHLLGVSQFSDADQIRYGLRMQAALICASGNNGPFKLALAWDDRRSNAHICVYSSEAGVWGNVASAAIQPWFSVGRGNVMVGNTLYWILFGSRVRILEFDLGSQNLSVIEVPPDAVDYENHCGIFLCTLAKGGGLSLMVMSENLKGQLWAWEKTTEDSDGAFQWMLGGTIELDMLLSLRSEGHRSVFWLEGNDNVMFVSTYKGIFMVHLQSMQFEMIFETGPVGHWSIFPFKYLHAPGDILHQGGVGSDSVQGSQQGHGGEDRSDRWAPHVSIKEGGAQVYVAGQKRADAHVSWEGGGPTW</sequence>
<accession>A0A1B6PPS4</accession>
<gene>
    <name evidence="4" type="ORF">SORBI_3005G023000</name>
</gene>
<dbReference type="OrthoDB" id="693649at2759"/>
<dbReference type="Gene3D" id="1.20.1280.50">
    <property type="match status" value="1"/>
</dbReference>
<protein>
    <submittedName>
        <fullName evidence="4">Uncharacterized protein</fullName>
    </submittedName>
</protein>
<feature type="compositionally biased region" description="Pro residues" evidence="1">
    <location>
        <begin position="1"/>
        <end position="11"/>
    </location>
</feature>
<reference evidence="5" key="2">
    <citation type="journal article" date="2018" name="Plant J.">
        <title>The Sorghum bicolor reference genome: improved assembly, gene annotations, a transcriptome atlas, and signatures of genome organization.</title>
        <authorList>
            <person name="McCormick R.F."/>
            <person name="Truong S.K."/>
            <person name="Sreedasyam A."/>
            <person name="Jenkins J."/>
            <person name="Shu S."/>
            <person name="Sims D."/>
            <person name="Kennedy M."/>
            <person name="Amirebrahimi M."/>
            <person name="Weers B.D."/>
            <person name="McKinley B."/>
            <person name="Mattison A."/>
            <person name="Morishige D.T."/>
            <person name="Grimwood J."/>
            <person name="Schmutz J."/>
            <person name="Mullet J.E."/>
        </authorList>
    </citation>
    <scope>NUCLEOTIDE SEQUENCE [LARGE SCALE GENOMIC DNA]</scope>
    <source>
        <strain evidence="5">cv. BTx623</strain>
    </source>
</reference>
<feature type="region of interest" description="Disordered" evidence="1">
    <location>
        <begin position="1"/>
        <end position="46"/>
    </location>
</feature>
<evidence type="ECO:0000313" key="4">
    <source>
        <dbReference type="EMBL" id="KXG27666.1"/>
    </source>
</evidence>
<dbReference type="Pfam" id="PF23635">
    <property type="entry name" value="Beta-prop_AT5G49610-like"/>
    <property type="match status" value="1"/>
</dbReference>
<evidence type="ECO:0000256" key="1">
    <source>
        <dbReference type="SAM" id="MobiDB-lite"/>
    </source>
</evidence>
<dbReference type="PANTHER" id="PTHR32133">
    <property type="entry name" value="OS07G0120400 PROTEIN"/>
    <property type="match status" value="1"/>
</dbReference>
<dbReference type="AlphaFoldDB" id="A0A1B6PPS4"/>
<dbReference type="Gramene" id="KXG27666">
    <property type="protein sequence ID" value="KXG27666"/>
    <property type="gene ID" value="SORBI_3005G023000"/>
</dbReference>
<dbReference type="InterPro" id="IPR001810">
    <property type="entry name" value="F-box_dom"/>
</dbReference>
<evidence type="ECO:0000259" key="3">
    <source>
        <dbReference type="Pfam" id="PF23635"/>
    </source>
</evidence>
<feature type="region of interest" description="Disordered" evidence="1">
    <location>
        <begin position="426"/>
        <end position="449"/>
    </location>
</feature>
<proteinExistence type="predicted"/>